<dbReference type="Pfam" id="PF03466">
    <property type="entry name" value="LysR_substrate"/>
    <property type="match status" value="1"/>
</dbReference>
<comment type="similarity">
    <text evidence="1">Belongs to the LysR transcriptional regulatory family.</text>
</comment>
<evidence type="ECO:0000256" key="4">
    <source>
        <dbReference type="ARBA" id="ARBA00023163"/>
    </source>
</evidence>
<dbReference type="InterPro" id="IPR000847">
    <property type="entry name" value="LysR_HTH_N"/>
</dbReference>
<evidence type="ECO:0000313" key="7">
    <source>
        <dbReference type="Proteomes" id="UP000051063"/>
    </source>
</evidence>
<dbReference type="InterPro" id="IPR036388">
    <property type="entry name" value="WH-like_DNA-bd_sf"/>
</dbReference>
<protein>
    <recommendedName>
        <fullName evidence="5">HTH lysR-type domain-containing protein</fullName>
    </recommendedName>
</protein>
<organism evidence="6 7">
    <name type="scientific">Brevibacillus choshinensis</name>
    <dbReference type="NCBI Taxonomy" id="54911"/>
    <lineage>
        <taxon>Bacteria</taxon>
        <taxon>Bacillati</taxon>
        <taxon>Bacillota</taxon>
        <taxon>Bacilli</taxon>
        <taxon>Bacillales</taxon>
        <taxon>Paenibacillaceae</taxon>
        <taxon>Brevibacillus</taxon>
    </lineage>
</organism>
<dbReference type="Gene3D" id="3.40.190.290">
    <property type="match status" value="1"/>
</dbReference>
<accession>A0ABR5MZC9</accession>
<name>A0ABR5MZC9_BRECH</name>
<dbReference type="PANTHER" id="PTHR30346">
    <property type="entry name" value="TRANSCRIPTIONAL DUAL REGULATOR HCAR-RELATED"/>
    <property type="match status" value="1"/>
</dbReference>
<dbReference type="SUPFAM" id="SSF46785">
    <property type="entry name" value="Winged helix' DNA-binding domain"/>
    <property type="match status" value="1"/>
</dbReference>
<dbReference type="PANTHER" id="PTHR30346:SF28">
    <property type="entry name" value="HTH-TYPE TRANSCRIPTIONAL REGULATOR CYNR"/>
    <property type="match status" value="1"/>
</dbReference>
<proteinExistence type="inferred from homology"/>
<dbReference type="PROSITE" id="PS50931">
    <property type="entry name" value="HTH_LYSR"/>
    <property type="match status" value="1"/>
</dbReference>
<reference evidence="6 7" key="1">
    <citation type="submission" date="2015-09" db="EMBL/GenBank/DDBJ databases">
        <title>Genome sequencing project for genomic taxonomy and phylogenomics of Bacillus-like bacteria.</title>
        <authorList>
            <person name="Liu B."/>
            <person name="Wang J."/>
            <person name="Zhu Y."/>
            <person name="Liu G."/>
            <person name="Chen Q."/>
            <person name="Chen Z."/>
            <person name="Lan J."/>
            <person name="Che J."/>
            <person name="Ge C."/>
            <person name="Shi H."/>
            <person name="Pan Z."/>
            <person name="Liu X."/>
        </authorList>
    </citation>
    <scope>NUCLEOTIDE SEQUENCE [LARGE SCALE GENOMIC DNA]</scope>
    <source>
        <strain evidence="6 7">DSM 8552</strain>
    </source>
</reference>
<evidence type="ECO:0000256" key="2">
    <source>
        <dbReference type="ARBA" id="ARBA00023015"/>
    </source>
</evidence>
<keyword evidence="2" id="KW-0805">Transcription regulation</keyword>
<dbReference type="Proteomes" id="UP000051063">
    <property type="component" value="Unassembled WGS sequence"/>
</dbReference>
<dbReference type="InterPro" id="IPR005119">
    <property type="entry name" value="LysR_subst-bd"/>
</dbReference>
<evidence type="ECO:0000256" key="1">
    <source>
        <dbReference type="ARBA" id="ARBA00009437"/>
    </source>
</evidence>
<dbReference type="CDD" id="cd05466">
    <property type="entry name" value="PBP2_LTTR_substrate"/>
    <property type="match status" value="1"/>
</dbReference>
<evidence type="ECO:0000259" key="5">
    <source>
        <dbReference type="PROSITE" id="PS50931"/>
    </source>
</evidence>
<gene>
    <name evidence="6" type="ORF">AN963_28985</name>
</gene>
<sequence>MKGADLVVKIRLEQLAYFVKTIEKGSINKAAKELFISQPALSKQLALLENELGSQLLYRKRTGIELTEPGRFLYERACLILAQMDETLKGMERFRQNLPVRVGSLPSLAHTFLPSLMAAAGFGKNNEVSVVVQDTSAQLAEMLRLNRLDIAFVQEESVTREFSTWSVFQEPYLAVLPSDHPLAKEPAIDFDSFCQEDLLIHRDPCDIRKDFRKHCQLRAIQPKHMMEFDFNDSLVAFTAKGHGVSIVPQLVVEAFLHPSLVVKPFSEESSFSRTIYLISRPEAQEIALHWYEAAAALPSLLHSVE</sequence>
<dbReference type="RefSeq" id="WP_055748025.1">
    <property type="nucleotide sequence ID" value="NZ_LJJB01000015.1"/>
</dbReference>
<dbReference type="Gene3D" id="1.10.10.10">
    <property type="entry name" value="Winged helix-like DNA-binding domain superfamily/Winged helix DNA-binding domain"/>
    <property type="match status" value="1"/>
</dbReference>
<dbReference type="EMBL" id="LJJB01000015">
    <property type="protein sequence ID" value="KQL43486.1"/>
    <property type="molecule type" value="Genomic_DNA"/>
</dbReference>
<evidence type="ECO:0000313" key="6">
    <source>
        <dbReference type="EMBL" id="KQL43486.1"/>
    </source>
</evidence>
<dbReference type="PRINTS" id="PR00039">
    <property type="entry name" value="HTHLYSR"/>
</dbReference>
<dbReference type="InterPro" id="IPR036390">
    <property type="entry name" value="WH_DNA-bd_sf"/>
</dbReference>
<dbReference type="Pfam" id="PF00126">
    <property type="entry name" value="HTH_1"/>
    <property type="match status" value="1"/>
</dbReference>
<keyword evidence="7" id="KW-1185">Reference proteome</keyword>
<evidence type="ECO:0000256" key="3">
    <source>
        <dbReference type="ARBA" id="ARBA00023125"/>
    </source>
</evidence>
<keyword evidence="3" id="KW-0238">DNA-binding</keyword>
<keyword evidence="4" id="KW-0804">Transcription</keyword>
<feature type="domain" description="HTH lysR-type" evidence="5">
    <location>
        <begin position="10"/>
        <end position="67"/>
    </location>
</feature>
<dbReference type="SUPFAM" id="SSF53850">
    <property type="entry name" value="Periplasmic binding protein-like II"/>
    <property type="match status" value="1"/>
</dbReference>
<comment type="caution">
    <text evidence="6">The sequence shown here is derived from an EMBL/GenBank/DDBJ whole genome shotgun (WGS) entry which is preliminary data.</text>
</comment>